<sequence length="138" mass="15801">MYRSCKDGYETYMKWKYDWSTNGQREASIKVKKKAVGTPCSIHEDERVSVVNHAEWLDSLTEPSSTSEQSQLDSSLHRIFPDGVGLSPTLNNWMNKAEDSTGYVKLFTIQDNSQTAFAFRPDIMEPDGNKKHSQKYAR</sequence>
<evidence type="ECO:0000313" key="2">
    <source>
        <dbReference type="Proteomes" id="UP001163046"/>
    </source>
</evidence>
<dbReference type="EMBL" id="MU827346">
    <property type="protein sequence ID" value="KAJ7352824.1"/>
    <property type="molecule type" value="Genomic_DNA"/>
</dbReference>
<gene>
    <name evidence="1" type="primary">KDM1B_1</name>
    <name evidence="1" type="ORF">OS493_033635</name>
</gene>
<dbReference type="AlphaFoldDB" id="A0A9W9YKD2"/>
<keyword evidence="2" id="KW-1185">Reference proteome</keyword>
<reference evidence="1" key="1">
    <citation type="submission" date="2023-01" db="EMBL/GenBank/DDBJ databases">
        <title>Genome assembly of the deep-sea coral Lophelia pertusa.</title>
        <authorList>
            <person name="Herrera S."/>
            <person name="Cordes E."/>
        </authorList>
    </citation>
    <scope>NUCLEOTIDE SEQUENCE</scope>
    <source>
        <strain evidence="1">USNM1676648</strain>
        <tissue evidence="1">Polyp</tissue>
    </source>
</reference>
<protein>
    <submittedName>
        <fullName evidence="1">Lysine-specific histone demethylase 1B</fullName>
    </submittedName>
</protein>
<organism evidence="1 2">
    <name type="scientific">Desmophyllum pertusum</name>
    <dbReference type="NCBI Taxonomy" id="174260"/>
    <lineage>
        <taxon>Eukaryota</taxon>
        <taxon>Metazoa</taxon>
        <taxon>Cnidaria</taxon>
        <taxon>Anthozoa</taxon>
        <taxon>Hexacorallia</taxon>
        <taxon>Scleractinia</taxon>
        <taxon>Caryophylliina</taxon>
        <taxon>Caryophylliidae</taxon>
        <taxon>Desmophyllum</taxon>
    </lineage>
</organism>
<comment type="caution">
    <text evidence="1">The sequence shown here is derived from an EMBL/GenBank/DDBJ whole genome shotgun (WGS) entry which is preliminary data.</text>
</comment>
<name>A0A9W9YKD2_9CNID</name>
<evidence type="ECO:0000313" key="1">
    <source>
        <dbReference type="EMBL" id="KAJ7352824.1"/>
    </source>
</evidence>
<dbReference type="Proteomes" id="UP001163046">
    <property type="component" value="Unassembled WGS sequence"/>
</dbReference>
<accession>A0A9W9YKD2</accession>
<dbReference type="OrthoDB" id="5947861at2759"/>
<proteinExistence type="predicted"/>